<name>A0A0E9PR45_ANGAN</name>
<sequence length="20" mass="2400">MIFFCIVYSGTSCLLCHWLY</sequence>
<evidence type="ECO:0000313" key="1">
    <source>
        <dbReference type="EMBL" id="JAH06560.1"/>
    </source>
</evidence>
<dbReference type="EMBL" id="GBXM01102017">
    <property type="protein sequence ID" value="JAH06560.1"/>
    <property type="molecule type" value="Transcribed_RNA"/>
</dbReference>
<protein>
    <submittedName>
        <fullName evidence="1">Uncharacterized protein</fullName>
    </submittedName>
</protein>
<proteinExistence type="predicted"/>
<reference evidence="1" key="2">
    <citation type="journal article" date="2015" name="Fish Shellfish Immunol.">
        <title>Early steps in the European eel (Anguilla anguilla)-Vibrio vulnificus interaction in the gills: Role of the RtxA13 toxin.</title>
        <authorList>
            <person name="Callol A."/>
            <person name="Pajuelo D."/>
            <person name="Ebbesson L."/>
            <person name="Teles M."/>
            <person name="MacKenzie S."/>
            <person name="Amaro C."/>
        </authorList>
    </citation>
    <scope>NUCLEOTIDE SEQUENCE</scope>
</reference>
<dbReference type="AlphaFoldDB" id="A0A0E9PR45"/>
<reference evidence="1" key="1">
    <citation type="submission" date="2014-11" db="EMBL/GenBank/DDBJ databases">
        <authorList>
            <person name="Amaro Gonzalez C."/>
        </authorList>
    </citation>
    <scope>NUCLEOTIDE SEQUENCE</scope>
</reference>
<accession>A0A0E9PR45</accession>
<organism evidence="1">
    <name type="scientific">Anguilla anguilla</name>
    <name type="common">European freshwater eel</name>
    <name type="synonym">Muraena anguilla</name>
    <dbReference type="NCBI Taxonomy" id="7936"/>
    <lineage>
        <taxon>Eukaryota</taxon>
        <taxon>Metazoa</taxon>
        <taxon>Chordata</taxon>
        <taxon>Craniata</taxon>
        <taxon>Vertebrata</taxon>
        <taxon>Euteleostomi</taxon>
        <taxon>Actinopterygii</taxon>
        <taxon>Neopterygii</taxon>
        <taxon>Teleostei</taxon>
        <taxon>Anguilliformes</taxon>
        <taxon>Anguillidae</taxon>
        <taxon>Anguilla</taxon>
    </lineage>
</organism>